<evidence type="ECO:0000313" key="2">
    <source>
        <dbReference type="Proteomes" id="UP000727456"/>
    </source>
</evidence>
<accession>A0ABX0TPL0</accession>
<comment type="caution">
    <text evidence="1">The sequence shown here is derived from an EMBL/GenBank/DDBJ whole genome shotgun (WGS) entry which is preliminary data.</text>
</comment>
<gene>
    <name evidence="1" type="ORF">FHS31_000142</name>
</gene>
<dbReference type="Proteomes" id="UP000727456">
    <property type="component" value="Unassembled WGS sequence"/>
</dbReference>
<reference evidence="1 2" key="1">
    <citation type="submission" date="2020-03" db="EMBL/GenBank/DDBJ databases">
        <title>Genomic Encyclopedia of Type Strains, Phase III (KMG-III): the genomes of soil and plant-associated and newly described type strains.</title>
        <authorList>
            <person name="Whitman W."/>
        </authorList>
    </citation>
    <scope>NUCLEOTIDE SEQUENCE [LARGE SCALE GENOMIC DNA]</scope>
    <source>
        <strain evidence="1 2">CECT 8804</strain>
    </source>
</reference>
<dbReference type="RefSeq" id="WP_167071069.1">
    <property type="nucleotide sequence ID" value="NZ_JAAOZC010000001.1"/>
</dbReference>
<dbReference type="EMBL" id="JAAOZC010000001">
    <property type="protein sequence ID" value="NIJ06560.1"/>
    <property type="molecule type" value="Genomic_DNA"/>
</dbReference>
<keyword evidence="2" id="KW-1185">Reference proteome</keyword>
<protein>
    <submittedName>
        <fullName evidence="1">Uncharacterized protein</fullName>
    </submittedName>
</protein>
<organism evidence="1 2">
    <name type="scientific">Sphingomonas vulcanisoli</name>
    <dbReference type="NCBI Taxonomy" id="1658060"/>
    <lineage>
        <taxon>Bacteria</taxon>
        <taxon>Pseudomonadati</taxon>
        <taxon>Pseudomonadota</taxon>
        <taxon>Alphaproteobacteria</taxon>
        <taxon>Sphingomonadales</taxon>
        <taxon>Sphingomonadaceae</taxon>
        <taxon>Sphingomonas</taxon>
    </lineage>
</organism>
<name>A0ABX0TPL0_9SPHN</name>
<proteinExistence type="predicted"/>
<evidence type="ECO:0000313" key="1">
    <source>
        <dbReference type="EMBL" id="NIJ06560.1"/>
    </source>
</evidence>
<sequence length="98" mass="10256">MANVDGKWECKVNSPMGEQQFTLTVASAGSSFTGSAEGGMGTMDLEGEVDGDELIWPMRVTKPMPITLNCRATISGDTLEGKVSAGFMGSFTVTGTRA</sequence>